<accession>A0A552UHV1</accession>
<protein>
    <submittedName>
        <fullName evidence="1">SapC family protein</fullName>
    </submittedName>
</protein>
<sequence length="254" mass="27803">MATNAPAADAGQQLPLFYGSLVPLSSQFHPNHGLKQRDGFAFAKVTHAIPVTVDEFAIVQRHYPIVFGLGDNPAPLALVGLSEGQNLYVDADGTWQAGAYIPAFVRRYPFMLAKLQENTQELSLCFDDTSGQVTAEAEDKLFNGTEPSESTKSILAFCEQFEQAVARTRGFMDELAKLDLLIDGEVTIQQPNMPEPAIYRGFRMVAEEKLQNIRGDQARKMVQNGMMGLIYAHLFGLAQIGGLFEKQSGAQATA</sequence>
<dbReference type="OrthoDB" id="9806524at2"/>
<evidence type="ECO:0000313" key="2">
    <source>
        <dbReference type="Proteomes" id="UP000317894"/>
    </source>
</evidence>
<reference evidence="1 2" key="1">
    <citation type="submission" date="2019-07" db="EMBL/GenBank/DDBJ databases">
        <title>Novel species isolated from glacier.</title>
        <authorList>
            <person name="Liu Q."/>
            <person name="Xin Y.-H."/>
        </authorList>
    </citation>
    <scope>NUCLEOTIDE SEQUENCE [LARGE SCALE GENOMIC DNA]</scope>
    <source>
        <strain evidence="1 2">LB1R16</strain>
    </source>
</reference>
<dbReference type="AlphaFoldDB" id="A0A552UHV1"/>
<dbReference type="Pfam" id="PF07277">
    <property type="entry name" value="SapC"/>
    <property type="match status" value="1"/>
</dbReference>
<name>A0A552UHV1_9SPHN</name>
<dbReference type="Proteomes" id="UP000317894">
    <property type="component" value="Unassembled WGS sequence"/>
</dbReference>
<proteinExistence type="predicted"/>
<comment type="caution">
    <text evidence="1">The sequence shown here is derived from an EMBL/GenBank/DDBJ whole genome shotgun (WGS) entry which is preliminary data.</text>
</comment>
<gene>
    <name evidence="1" type="ORF">FMM06_06625</name>
</gene>
<organism evidence="1 2">
    <name type="scientific">Glacieibacterium frigidum</name>
    <dbReference type="NCBI Taxonomy" id="2593303"/>
    <lineage>
        <taxon>Bacteria</taxon>
        <taxon>Pseudomonadati</taxon>
        <taxon>Pseudomonadota</taxon>
        <taxon>Alphaproteobacteria</taxon>
        <taxon>Sphingomonadales</taxon>
        <taxon>Sphingosinicellaceae</taxon>
        <taxon>Glacieibacterium</taxon>
    </lineage>
</organism>
<keyword evidence="2" id="KW-1185">Reference proteome</keyword>
<dbReference type="RefSeq" id="WP_144236497.1">
    <property type="nucleotide sequence ID" value="NZ_VJWA01000001.1"/>
</dbReference>
<dbReference type="EMBL" id="VJWA01000001">
    <property type="protein sequence ID" value="TRW17805.1"/>
    <property type="molecule type" value="Genomic_DNA"/>
</dbReference>
<evidence type="ECO:0000313" key="1">
    <source>
        <dbReference type="EMBL" id="TRW17805.1"/>
    </source>
</evidence>
<dbReference type="InterPro" id="IPR010836">
    <property type="entry name" value="SapC"/>
</dbReference>